<dbReference type="PANTHER" id="PTHR34264">
    <property type="entry name" value="ATP SYNTHASE SUBUNIT B, CHLOROPLASTIC"/>
    <property type="match status" value="1"/>
</dbReference>
<geneLocation type="chloroplast" evidence="15"/>
<evidence type="ECO:0000256" key="1">
    <source>
        <dbReference type="ARBA" id="ARBA00004167"/>
    </source>
</evidence>
<keyword evidence="15" id="KW-0934">Plastid</keyword>
<evidence type="ECO:0000256" key="6">
    <source>
        <dbReference type="ARBA" id="ARBA00022989"/>
    </source>
</evidence>
<keyword evidence="3 11" id="KW-0138">CF(0)</keyword>
<keyword evidence="5 11" id="KW-0375">Hydrogen ion transport</keyword>
<dbReference type="GeneID" id="8463183"/>
<dbReference type="GO" id="GO:0009535">
    <property type="term" value="C:chloroplast thylakoid membrane"/>
    <property type="evidence" value="ECO:0007669"/>
    <property type="project" value="UniProtKB-SubCell"/>
</dbReference>
<evidence type="ECO:0000256" key="9">
    <source>
        <dbReference type="ARBA" id="ARBA00023310"/>
    </source>
</evidence>
<reference evidence="15" key="2">
    <citation type="journal article" date="2011" name="PLoS ONE">
        <title>The Bryopsis hypnoides plastid genome: multimeric forms and complete nucleotide sequence.</title>
        <authorList>
            <person name="Lu F."/>
            <person name="Xu W."/>
            <person name="Tian C."/>
            <person name="Wang G."/>
            <person name="Niu J."/>
            <person name="Pan G."/>
            <person name="Hu S."/>
        </authorList>
    </citation>
    <scope>NUCLEOTIDE SEQUENCE</scope>
</reference>
<dbReference type="Pfam" id="PF00430">
    <property type="entry name" value="ATP-synt_B"/>
    <property type="match status" value="1"/>
</dbReference>
<dbReference type="AlphaFoldDB" id="D0EVQ8"/>
<feature type="signal peptide" evidence="14">
    <location>
        <begin position="1"/>
        <end position="17"/>
    </location>
</feature>
<dbReference type="GO" id="GO:0046933">
    <property type="term" value="F:proton-transporting ATP synthase activity, rotational mechanism"/>
    <property type="evidence" value="ECO:0007669"/>
    <property type="project" value="UniProtKB-UniRule"/>
</dbReference>
<gene>
    <name evidence="11 15" type="primary">atpF</name>
</gene>
<sequence>MSFSLLTIVNILPLGEGTFGFNDNILETNVINLAVVVGIVVFFVGKNSSTFLENRQQTILNNLREADQRAVEFLEKLNFAKSQLEYAEKKAQEIREEGELKATQEKNNCNTQHEEDLARLEEYKQETLQFYQQKAFTQYYVSIVSRALQRVKEKFNKPFDVVFHVTVNNFTIARFTEYNPSNNFKERSIL</sequence>
<dbReference type="RefSeq" id="YP_003227034.1">
    <property type="nucleotide sequence ID" value="NC_013359.1"/>
</dbReference>
<dbReference type="HAMAP" id="MF_01398">
    <property type="entry name" value="ATP_synth_b_bprime"/>
    <property type="match status" value="1"/>
</dbReference>
<evidence type="ECO:0000256" key="14">
    <source>
        <dbReference type="SAM" id="SignalP"/>
    </source>
</evidence>
<keyword evidence="15" id="KW-0150">Chloroplast</keyword>
<dbReference type="GO" id="GO:0045259">
    <property type="term" value="C:proton-transporting ATP synthase complex"/>
    <property type="evidence" value="ECO:0007669"/>
    <property type="project" value="UniProtKB-KW"/>
</dbReference>
<evidence type="ECO:0000256" key="12">
    <source>
        <dbReference type="RuleBase" id="RU003848"/>
    </source>
</evidence>
<evidence type="ECO:0000256" key="3">
    <source>
        <dbReference type="ARBA" id="ARBA00022547"/>
    </source>
</evidence>
<evidence type="ECO:0000256" key="13">
    <source>
        <dbReference type="SAM" id="Coils"/>
    </source>
</evidence>
<keyword evidence="9 11" id="KW-0066">ATP synthesis</keyword>
<proteinExistence type="inferred from homology"/>
<evidence type="ECO:0000256" key="4">
    <source>
        <dbReference type="ARBA" id="ARBA00022692"/>
    </source>
</evidence>
<evidence type="ECO:0000256" key="8">
    <source>
        <dbReference type="ARBA" id="ARBA00023136"/>
    </source>
</evidence>
<keyword evidence="2 11" id="KW-0813">Transport</keyword>
<keyword evidence="14" id="KW-0732">Signal</keyword>
<comment type="similarity">
    <text evidence="11 12">Belongs to the ATPase B chain family.</text>
</comment>
<keyword evidence="8 11" id="KW-0472">Membrane</keyword>
<evidence type="ECO:0000256" key="7">
    <source>
        <dbReference type="ARBA" id="ARBA00023065"/>
    </source>
</evidence>
<keyword evidence="4 11" id="KW-0812">Transmembrane</keyword>
<evidence type="ECO:0000256" key="5">
    <source>
        <dbReference type="ARBA" id="ARBA00022781"/>
    </source>
</evidence>
<keyword evidence="7 11" id="KW-0406">Ion transport</keyword>
<keyword evidence="6 11" id="KW-1133">Transmembrane helix</keyword>
<feature type="chain" id="PRO_5003008214" description="ATP synthase subunit b, chloroplastic" evidence="14">
    <location>
        <begin position="18"/>
        <end position="190"/>
    </location>
</feature>
<evidence type="ECO:0000256" key="11">
    <source>
        <dbReference type="HAMAP-Rule" id="MF_01398"/>
    </source>
</evidence>
<comment type="function">
    <text evidence="11">Component of the F(0) channel, it forms part of the peripheral stalk, linking F(1) to F(0).</text>
</comment>
<comment type="subunit">
    <text evidence="11">F-type ATPases have 2 components, F(1) - the catalytic core - and F(0) - the membrane proton channel. F(1) has five subunits: alpha(3), beta(3), gamma(1), delta(1), epsilon(1). F(0) has four main subunits: a(1), b(1), b'(1) and c(10-14). The alpha and beta chains form an alternating ring which encloses part of the gamma chain. F(1) is attached to F(0) by a central stalk formed by the gamma and epsilon chains, while a peripheral stalk is formed by the delta, b and b' chains.</text>
</comment>
<evidence type="ECO:0000256" key="2">
    <source>
        <dbReference type="ARBA" id="ARBA00022448"/>
    </source>
</evidence>
<dbReference type="EMBL" id="GQ892829">
    <property type="protein sequence ID" value="ACX33748.1"/>
    <property type="molecule type" value="Genomic_DNA"/>
</dbReference>
<evidence type="ECO:0000313" key="15">
    <source>
        <dbReference type="EMBL" id="ACX33748.1"/>
    </source>
</evidence>
<organism evidence="15">
    <name type="scientific">Bryopsis hypnoides</name>
    <name type="common">Green alga</name>
    <dbReference type="NCBI Taxonomy" id="222885"/>
    <lineage>
        <taxon>Eukaryota</taxon>
        <taxon>Viridiplantae</taxon>
        <taxon>Chlorophyta</taxon>
        <taxon>core chlorophytes</taxon>
        <taxon>Ulvophyceae</taxon>
        <taxon>TCBD clade</taxon>
        <taxon>Bryopsidales</taxon>
        <taxon>Bryopsidineae</taxon>
        <taxon>Bryopsidaceae</taxon>
        <taxon>Bryopsis</taxon>
    </lineage>
</organism>
<name>D0EVQ8_BRYHP</name>
<reference evidence="15" key="1">
    <citation type="submission" date="2009-09" db="EMBL/GenBank/DDBJ databases">
        <authorList>
            <person name="Lv F."/>
            <person name="Xv W."/>
            <person name="Tian C."/>
            <person name="Wang G.C."/>
            <person name="Niu J.F."/>
            <person name="Pang G.H."/>
            <person name="Hu S.N."/>
        </authorList>
    </citation>
    <scope>NUCLEOTIDE SEQUENCE</scope>
</reference>
<dbReference type="InterPro" id="IPR002146">
    <property type="entry name" value="ATP_synth_b/b'su_bac/chlpt"/>
</dbReference>
<evidence type="ECO:0000256" key="10">
    <source>
        <dbReference type="ARBA" id="ARBA00025198"/>
    </source>
</evidence>
<keyword evidence="11" id="KW-0793">Thylakoid</keyword>
<dbReference type="PANTHER" id="PTHR34264:SF3">
    <property type="entry name" value="ATP SYNTHASE SUBUNIT B, CHLOROPLASTIC"/>
    <property type="match status" value="1"/>
</dbReference>
<dbReference type="CDD" id="cd06503">
    <property type="entry name" value="ATP-synt_Fo_b"/>
    <property type="match status" value="1"/>
</dbReference>
<accession>D0EVQ8</accession>
<protein>
    <recommendedName>
        <fullName evidence="11">ATP synthase subunit b, chloroplastic</fullName>
    </recommendedName>
    <alternativeName>
        <fullName evidence="11">ATP synthase F(0) sector subunit b</fullName>
    </alternativeName>
    <alternativeName>
        <fullName evidence="11">ATPase subunit I</fullName>
    </alternativeName>
</protein>
<comment type="function">
    <text evidence="10 11">F(1)F(0) ATP synthase produces ATP from ADP in the presence of a proton or sodium gradient. F-type ATPases consist of two structural domains, F(1) containing the extramembraneous catalytic core and F(0) containing the membrane proton channel, linked together by a central stalk and a peripheral stalk. During catalysis, ATP synthesis in the catalytic domain of F(1) is coupled via a rotary mechanism of the central stalk subunits to proton translocation.</text>
</comment>
<comment type="miscellaneous">
    <text evidence="11">In plastids the F-type ATPase is also known as CF(1)CF(0).</text>
</comment>
<comment type="subcellular location">
    <subcellularLocation>
        <location evidence="1">Membrane</location>
        <topology evidence="1">Single-pass membrane protein</topology>
    </subcellularLocation>
    <subcellularLocation>
        <location evidence="11">Plastid</location>
        <location evidence="11">Chloroplast thylakoid membrane</location>
        <topology evidence="11">Single-pass membrane protein</topology>
    </subcellularLocation>
</comment>
<keyword evidence="13" id="KW-0175">Coiled coil</keyword>
<feature type="coiled-coil region" evidence="13">
    <location>
        <begin position="63"/>
        <end position="126"/>
    </location>
</feature>